<dbReference type="InterPro" id="IPR058240">
    <property type="entry name" value="rSAM_sf"/>
</dbReference>
<dbReference type="GO" id="GO:0003824">
    <property type="term" value="F:catalytic activity"/>
    <property type="evidence" value="ECO:0007669"/>
    <property type="project" value="InterPro"/>
</dbReference>
<keyword evidence="2" id="KW-0004">4Fe-4S</keyword>
<evidence type="ECO:0000256" key="3">
    <source>
        <dbReference type="ARBA" id="ARBA00022691"/>
    </source>
</evidence>
<dbReference type="InterPro" id="IPR007197">
    <property type="entry name" value="rSAM"/>
</dbReference>
<dbReference type="Gene3D" id="3.20.20.70">
    <property type="entry name" value="Aldolase class I"/>
    <property type="match status" value="1"/>
</dbReference>
<dbReference type="PANTHER" id="PTHR43583:SF1">
    <property type="entry name" value="2-IMINOACETATE SYNTHASE"/>
    <property type="match status" value="1"/>
</dbReference>
<proteinExistence type="predicted"/>
<accession>A0A0E9M2V2</accession>
<dbReference type="InterPro" id="IPR013785">
    <property type="entry name" value="Aldolase_TIM"/>
</dbReference>
<gene>
    <name evidence="8" type="ORF">JCM15548_13823</name>
</gene>
<name>A0A0E9M2V2_9BACT</name>
<dbReference type="GO" id="GO:0009228">
    <property type="term" value="P:thiamine biosynthetic process"/>
    <property type="evidence" value="ECO:0007669"/>
    <property type="project" value="InterPro"/>
</dbReference>
<comment type="cofactor">
    <cofactor evidence="1">
        <name>[4Fe-4S] cluster</name>
        <dbReference type="ChEBI" id="CHEBI:49883"/>
    </cofactor>
</comment>
<dbReference type="EMBL" id="BAZW01000048">
    <property type="protein sequence ID" value="GAO31460.1"/>
    <property type="molecule type" value="Genomic_DNA"/>
</dbReference>
<organism evidence="8 9">
    <name type="scientific">Geofilum rubicundum JCM 15548</name>
    <dbReference type="NCBI Taxonomy" id="1236989"/>
    <lineage>
        <taxon>Bacteria</taxon>
        <taxon>Pseudomonadati</taxon>
        <taxon>Bacteroidota</taxon>
        <taxon>Bacteroidia</taxon>
        <taxon>Marinilabiliales</taxon>
        <taxon>Marinilabiliaceae</taxon>
        <taxon>Geofilum</taxon>
    </lineage>
</organism>
<evidence type="ECO:0000256" key="6">
    <source>
        <dbReference type="ARBA" id="ARBA00023014"/>
    </source>
</evidence>
<keyword evidence="6" id="KW-0411">Iron-sulfur</keyword>
<protein>
    <submittedName>
        <fullName evidence="8">Thiazole biosynthesis protein ThiH</fullName>
    </submittedName>
</protein>
<dbReference type="SFLD" id="SFLDG01081">
    <property type="entry name" value="cleavage_of_the_Ca-Cb_bond_in"/>
    <property type="match status" value="1"/>
</dbReference>
<dbReference type="InterPro" id="IPR034428">
    <property type="entry name" value="ThiH/NoCL/HydG-like"/>
</dbReference>
<dbReference type="OrthoDB" id="9801120at2"/>
<evidence type="ECO:0000313" key="9">
    <source>
        <dbReference type="Proteomes" id="UP000032900"/>
    </source>
</evidence>
<keyword evidence="9" id="KW-1185">Reference proteome</keyword>
<dbReference type="Proteomes" id="UP000032900">
    <property type="component" value="Unassembled WGS sequence"/>
</dbReference>
<evidence type="ECO:0000256" key="5">
    <source>
        <dbReference type="ARBA" id="ARBA00023004"/>
    </source>
</evidence>
<dbReference type="CDD" id="cd01335">
    <property type="entry name" value="Radical_SAM"/>
    <property type="match status" value="1"/>
</dbReference>
<keyword evidence="4" id="KW-0479">Metal-binding</keyword>
<evidence type="ECO:0000256" key="1">
    <source>
        <dbReference type="ARBA" id="ARBA00001966"/>
    </source>
</evidence>
<evidence type="ECO:0000313" key="8">
    <source>
        <dbReference type="EMBL" id="GAO31460.1"/>
    </source>
</evidence>
<dbReference type="NCBIfam" id="TIGR02351">
    <property type="entry name" value="thiH"/>
    <property type="match status" value="1"/>
</dbReference>
<dbReference type="InterPro" id="IPR010722">
    <property type="entry name" value="BATS_dom"/>
</dbReference>
<dbReference type="GO" id="GO:0005506">
    <property type="term" value="F:iron ion binding"/>
    <property type="evidence" value="ECO:0007669"/>
    <property type="project" value="InterPro"/>
</dbReference>
<feature type="domain" description="Radical SAM core" evidence="7">
    <location>
        <begin position="70"/>
        <end position="298"/>
    </location>
</feature>
<keyword evidence="5" id="KW-0408">Iron</keyword>
<dbReference type="Pfam" id="PF04055">
    <property type="entry name" value="Radical_SAM"/>
    <property type="match status" value="1"/>
</dbReference>
<dbReference type="SFLD" id="SFLDG01060">
    <property type="entry name" value="BATS_domain_containing"/>
    <property type="match status" value="1"/>
</dbReference>
<dbReference type="InterPro" id="IPR012726">
    <property type="entry name" value="ThiH"/>
</dbReference>
<dbReference type="Pfam" id="PF06968">
    <property type="entry name" value="BATS"/>
    <property type="match status" value="1"/>
</dbReference>
<dbReference type="GO" id="GO:0051539">
    <property type="term" value="F:4 iron, 4 sulfur cluster binding"/>
    <property type="evidence" value="ECO:0007669"/>
    <property type="project" value="UniProtKB-KW"/>
</dbReference>
<keyword evidence="3" id="KW-0949">S-adenosyl-L-methionine</keyword>
<dbReference type="STRING" id="1236989.JCM15548_13823"/>
<evidence type="ECO:0000259" key="7">
    <source>
        <dbReference type="PROSITE" id="PS51918"/>
    </source>
</evidence>
<dbReference type="SMART" id="SM00876">
    <property type="entry name" value="BATS"/>
    <property type="match status" value="1"/>
</dbReference>
<dbReference type="RefSeq" id="WP_062127591.1">
    <property type="nucleotide sequence ID" value="NZ_BAZW01000048.1"/>
</dbReference>
<dbReference type="SFLD" id="SFLDF00301">
    <property type="entry name" value="2-iminoacetate_synthase_(ThiH)"/>
    <property type="match status" value="1"/>
</dbReference>
<reference evidence="8 9" key="1">
    <citation type="journal article" date="2015" name="Microbes Environ.">
        <title>Distribution and evolution of nitrogen fixation genes in the phylum bacteroidetes.</title>
        <authorList>
            <person name="Inoue J."/>
            <person name="Oshima K."/>
            <person name="Suda W."/>
            <person name="Sakamoto M."/>
            <person name="Iino T."/>
            <person name="Noda S."/>
            <person name="Hongoh Y."/>
            <person name="Hattori M."/>
            <person name="Ohkuma M."/>
        </authorList>
    </citation>
    <scope>NUCLEOTIDE SEQUENCE [LARGE SCALE GENOMIC DNA]</scope>
    <source>
        <strain evidence="8">JCM 15548</strain>
    </source>
</reference>
<evidence type="ECO:0000256" key="4">
    <source>
        <dbReference type="ARBA" id="ARBA00022723"/>
    </source>
</evidence>
<sequence>MSFYQLLQAYNWEEVTASIARKSPREVELALNKQHPDMEDFKALLSPAADAYLEAMAQKSHRLTCQRFGKVVQLYIPLYLSNYCENRCVYCGFSGANQLKRKVLSMAELAQEARMIRKNPYRHILLVTGEAPSRAGVDYLARSIQTLNPFFSQISLEVQPMETAEYVRLVNEGLHGVYVYQETYHEKAYPDYHPSGKKADFLYRLETPERLGRSGVRKIGLGSLIGLEDWRTEAWFTALHLQYLRRHYWQAKYSISFPRLRPFAGEGFQPRYETSERDLTQLIVAYRLLDSDLELSLSTRERPYFRDHVFPLGITAMSAGSKTGPGGYSDSGELEQFAVNDERSPQEVAERIRSKGFEPVWKDWSLCLQQDKAIV</sequence>
<dbReference type="SUPFAM" id="SSF102114">
    <property type="entry name" value="Radical SAM enzymes"/>
    <property type="match status" value="1"/>
</dbReference>
<dbReference type="PANTHER" id="PTHR43583">
    <property type="entry name" value="2-IMINOACETATE SYNTHASE"/>
    <property type="match status" value="1"/>
</dbReference>
<dbReference type="SFLD" id="SFLDS00029">
    <property type="entry name" value="Radical_SAM"/>
    <property type="match status" value="1"/>
</dbReference>
<evidence type="ECO:0000256" key="2">
    <source>
        <dbReference type="ARBA" id="ARBA00022485"/>
    </source>
</evidence>
<dbReference type="AlphaFoldDB" id="A0A0E9M2V2"/>
<dbReference type="PROSITE" id="PS51918">
    <property type="entry name" value="RADICAL_SAM"/>
    <property type="match status" value="1"/>
</dbReference>
<comment type="caution">
    <text evidence="8">The sequence shown here is derived from an EMBL/GenBank/DDBJ whole genome shotgun (WGS) entry which is preliminary data.</text>
</comment>